<dbReference type="AlphaFoldDB" id="A0AAE0ZRM4"/>
<sequence>MTQDLVRNFAAPHRQGRTRPGQTRTEDMARMTCTPTSACLLYHAHQAGGRRVVFYLWSPQVASRRQWERLISTEFGMWERQDLGPGEGVNLFFSSSSSSAQILSLTSARPCK</sequence>
<reference evidence="2" key="1">
    <citation type="journal article" date="2023" name="G3 (Bethesda)">
        <title>A reference genome for the long-term kleptoplast-retaining sea slug Elysia crispata morphotype clarki.</title>
        <authorList>
            <person name="Eastman K.E."/>
            <person name="Pendleton A.L."/>
            <person name="Shaikh M.A."/>
            <person name="Suttiyut T."/>
            <person name="Ogas R."/>
            <person name="Tomko P."/>
            <person name="Gavelis G."/>
            <person name="Widhalm J.R."/>
            <person name="Wisecaver J.H."/>
        </authorList>
    </citation>
    <scope>NUCLEOTIDE SEQUENCE</scope>
    <source>
        <strain evidence="2">ECLA1</strain>
    </source>
</reference>
<evidence type="ECO:0000313" key="2">
    <source>
        <dbReference type="EMBL" id="KAK3774338.1"/>
    </source>
</evidence>
<name>A0AAE0ZRM4_9GAST</name>
<dbReference type="Proteomes" id="UP001283361">
    <property type="component" value="Unassembled WGS sequence"/>
</dbReference>
<comment type="caution">
    <text evidence="2">The sequence shown here is derived from an EMBL/GenBank/DDBJ whole genome shotgun (WGS) entry which is preliminary data.</text>
</comment>
<evidence type="ECO:0000256" key="1">
    <source>
        <dbReference type="SAM" id="MobiDB-lite"/>
    </source>
</evidence>
<organism evidence="2 3">
    <name type="scientific">Elysia crispata</name>
    <name type="common">lettuce slug</name>
    <dbReference type="NCBI Taxonomy" id="231223"/>
    <lineage>
        <taxon>Eukaryota</taxon>
        <taxon>Metazoa</taxon>
        <taxon>Spiralia</taxon>
        <taxon>Lophotrochozoa</taxon>
        <taxon>Mollusca</taxon>
        <taxon>Gastropoda</taxon>
        <taxon>Heterobranchia</taxon>
        <taxon>Euthyneura</taxon>
        <taxon>Panpulmonata</taxon>
        <taxon>Sacoglossa</taxon>
        <taxon>Placobranchoidea</taxon>
        <taxon>Plakobranchidae</taxon>
        <taxon>Elysia</taxon>
    </lineage>
</organism>
<accession>A0AAE0ZRM4</accession>
<feature type="region of interest" description="Disordered" evidence="1">
    <location>
        <begin position="1"/>
        <end position="26"/>
    </location>
</feature>
<evidence type="ECO:0000313" key="3">
    <source>
        <dbReference type="Proteomes" id="UP001283361"/>
    </source>
</evidence>
<proteinExistence type="predicted"/>
<dbReference type="EMBL" id="JAWDGP010003432">
    <property type="protein sequence ID" value="KAK3774338.1"/>
    <property type="molecule type" value="Genomic_DNA"/>
</dbReference>
<keyword evidence="3" id="KW-1185">Reference proteome</keyword>
<gene>
    <name evidence="2" type="ORF">RRG08_064367</name>
</gene>
<protein>
    <submittedName>
        <fullName evidence="2">Uncharacterized protein</fullName>
    </submittedName>
</protein>